<dbReference type="Proteomes" id="UP001501153">
    <property type="component" value="Unassembled WGS sequence"/>
</dbReference>
<evidence type="ECO:0000313" key="4">
    <source>
        <dbReference type="Proteomes" id="UP001501153"/>
    </source>
</evidence>
<dbReference type="InterPro" id="IPR021908">
    <property type="entry name" value="YfbK_C"/>
</dbReference>
<keyword evidence="4" id="KW-1185">Reference proteome</keyword>
<accession>A0ABP8IA98</accession>
<dbReference type="EMBL" id="BAABGZ010000016">
    <property type="protein sequence ID" value="GAA4354354.1"/>
    <property type="molecule type" value="Genomic_DNA"/>
</dbReference>
<dbReference type="Gene3D" id="3.40.50.410">
    <property type="entry name" value="von Willebrand factor, type A domain"/>
    <property type="match status" value="1"/>
</dbReference>
<protein>
    <submittedName>
        <fullName evidence="3">VWA domain-containing protein</fullName>
    </submittedName>
</protein>
<feature type="compositionally biased region" description="Low complexity" evidence="1">
    <location>
        <begin position="37"/>
        <end position="53"/>
    </location>
</feature>
<dbReference type="PANTHER" id="PTHR10579:SF43">
    <property type="entry name" value="ZINC FINGER (C3HC4-TYPE RING FINGER) FAMILY PROTEIN"/>
    <property type="match status" value="1"/>
</dbReference>
<dbReference type="Pfam" id="PF12034">
    <property type="entry name" value="YfbK_C"/>
    <property type="match status" value="1"/>
</dbReference>
<gene>
    <name evidence="3" type="ORF">GCM10023185_16080</name>
</gene>
<reference evidence="4" key="1">
    <citation type="journal article" date="2019" name="Int. J. Syst. Evol. Microbiol.">
        <title>The Global Catalogue of Microorganisms (GCM) 10K type strain sequencing project: providing services to taxonomists for standard genome sequencing and annotation.</title>
        <authorList>
            <consortium name="The Broad Institute Genomics Platform"/>
            <consortium name="The Broad Institute Genome Sequencing Center for Infectious Disease"/>
            <person name="Wu L."/>
            <person name="Ma J."/>
        </authorList>
    </citation>
    <scope>NUCLEOTIDE SEQUENCE [LARGE SCALE GENOMIC DNA]</scope>
    <source>
        <strain evidence="4">JCM 17923</strain>
    </source>
</reference>
<dbReference type="InterPro" id="IPR051266">
    <property type="entry name" value="CLCR"/>
</dbReference>
<dbReference type="Pfam" id="PF00092">
    <property type="entry name" value="VWA"/>
    <property type="match status" value="1"/>
</dbReference>
<dbReference type="SMART" id="SM00327">
    <property type="entry name" value="VWA"/>
    <property type="match status" value="1"/>
</dbReference>
<dbReference type="InterPro" id="IPR036465">
    <property type="entry name" value="vWFA_dom_sf"/>
</dbReference>
<dbReference type="CDD" id="cd01465">
    <property type="entry name" value="vWA_subgroup"/>
    <property type="match status" value="1"/>
</dbReference>
<dbReference type="InterPro" id="IPR022156">
    <property type="entry name" value="Uncharacterised_YfbK_N"/>
</dbReference>
<evidence type="ECO:0000313" key="3">
    <source>
        <dbReference type="EMBL" id="GAA4354354.1"/>
    </source>
</evidence>
<dbReference type="Pfam" id="PF12450">
    <property type="entry name" value="vWF_A"/>
    <property type="match status" value="1"/>
</dbReference>
<dbReference type="InterPro" id="IPR002035">
    <property type="entry name" value="VWF_A"/>
</dbReference>
<dbReference type="SUPFAM" id="SSF53300">
    <property type="entry name" value="vWA-like"/>
    <property type="match status" value="1"/>
</dbReference>
<dbReference type="RefSeq" id="WP_345235508.1">
    <property type="nucleotide sequence ID" value="NZ_BAABGZ010000016.1"/>
</dbReference>
<proteinExistence type="predicted"/>
<organism evidence="3 4">
    <name type="scientific">Hymenobacter saemangeumensis</name>
    <dbReference type="NCBI Taxonomy" id="1084522"/>
    <lineage>
        <taxon>Bacteria</taxon>
        <taxon>Pseudomonadati</taxon>
        <taxon>Bacteroidota</taxon>
        <taxon>Cytophagia</taxon>
        <taxon>Cytophagales</taxon>
        <taxon>Hymenobacteraceae</taxon>
        <taxon>Hymenobacter</taxon>
    </lineage>
</organism>
<feature type="domain" description="VWFA" evidence="2">
    <location>
        <begin position="166"/>
        <end position="345"/>
    </location>
</feature>
<feature type="region of interest" description="Disordered" evidence="1">
    <location>
        <begin position="528"/>
        <end position="549"/>
    </location>
</feature>
<evidence type="ECO:0000259" key="2">
    <source>
        <dbReference type="PROSITE" id="PS50234"/>
    </source>
</evidence>
<dbReference type="PANTHER" id="PTHR10579">
    <property type="entry name" value="CALCIUM-ACTIVATED CHLORIDE CHANNEL REGULATOR"/>
    <property type="match status" value="1"/>
</dbReference>
<dbReference type="PROSITE" id="PS50234">
    <property type="entry name" value="VWFA"/>
    <property type="match status" value="1"/>
</dbReference>
<comment type="caution">
    <text evidence="3">The sequence shown here is derived from an EMBL/GenBank/DDBJ whole genome shotgun (WGS) entry which is preliminary data.</text>
</comment>
<sequence>MKLHHLRPLWGLLVGACLLPACHQQYSTESLVVTEAPEQAAAPGETPAPAAAEPPRENRESYAVIHENPFLTAARNPLSTFAIDVDRASYANVRRFLTQDRQLPPPDAVRLEELVNYFPYQYPQPRSGPASLNAEVAACPWNPAHQLVLVGVQGKQVAAESLPPANLVFLIDVSGSMDEPQKLPLLKESLRLLVREALRPQDYVAIVVYAGAAGVVLPPTSGAEPKTILHALDQLQAGGSTAGGAGLRLAYELARQHRRPGSNNRIILATDGDFNVGEQSDADMERLITRERESGVFLSVLGFGAGNLQDSKMELLADQGNGNYAYIDQLQEARRVLVQQFGGTLFTLARDVKVQVEFNPALVREYRLLGYENRLLAAEDFNDDRKDAGELGAGQQVTALYEVVPAGAPPTGNTSVDALKYQTTAPTRTANTGAELLTVKLRYQEPAGGPSQLLSLPVRGVRLGEPIAGASDNLRWAAAVAQFGLLLRRSRYAGTATWASTATLARHTQAPDADGSRREFQQLVQEAAMLAGGREGGPSPTGVLTGPER</sequence>
<evidence type="ECO:0000256" key="1">
    <source>
        <dbReference type="SAM" id="MobiDB-lite"/>
    </source>
</evidence>
<name>A0ABP8IA98_9BACT</name>
<feature type="region of interest" description="Disordered" evidence="1">
    <location>
        <begin position="37"/>
        <end position="58"/>
    </location>
</feature>